<name>A0AAQ4FCP7_AMBAM</name>
<keyword evidence="2" id="KW-1185">Reference proteome</keyword>
<dbReference type="EMBL" id="JARKHS020003952">
    <property type="protein sequence ID" value="KAK8785094.1"/>
    <property type="molecule type" value="Genomic_DNA"/>
</dbReference>
<comment type="caution">
    <text evidence="1">The sequence shown here is derived from an EMBL/GenBank/DDBJ whole genome shotgun (WGS) entry which is preliminary data.</text>
</comment>
<organism evidence="1 2">
    <name type="scientific">Amblyomma americanum</name>
    <name type="common">Lone star tick</name>
    <dbReference type="NCBI Taxonomy" id="6943"/>
    <lineage>
        <taxon>Eukaryota</taxon>
        <taxon>Metazoa</taxon>
        <taxon>Ecdysozoa</taxon>
        <taxon>Arthropoda</taxon>
        <taxon>Chelicerata</taxon>
        <taxon>Arachnida</taxon>
        <taxon>Acari</taxon>
        <taxon>Parasitiformes</taxon>
        <taxon>Ixodida</taxon>
        <taxon>Ixodoidea</taxon>
        <taxon>Ixodidae</taxon>
        <taxon>Amblyomminae</taxon>
        <taxon>Amblyomma</taxon>
    </lineage>
</organism>
<dbReference type="AlphaFoldDB" id="A0AAQ4FCP7"/>
<sequence>MYGASVSCRGGGLWNNFDHLDCLSCINFQPGMWNSETLNEWRTPDSPRCLATPAHRPHPQITAILQLSAGPMPPADAIPATPVTVDVQVGSMEIGELWQPC</sequence>
<evidence type="ECO:0000313" key="1">
    <source>
        <dbReference type="EMBL" id="KAK8785094.1"/>
    </source>
</evidence>
<gene>
    <name evidence="1" type="ORF">V5799_008540</name>
</gene>
<protein>
    <submittedName>
        <fullName evidence="1">Uncharacterized protein</fullName>
    </submittedName>
</protein>
<dbReference type="Proteomes" id="UP001321473">
    <property type="component" value="Unassembled WGS sequence"/>
</dbReference>
<reference evidence="1 2" key="1">
    <citation type="journal article" date="2023" name="Arcadia Sci">
        <title>De novo assembly of a long-read Amblyomma americanum tick genome.</title>
        <authorList>
            <person name="Chou S."/>
            <person name="Poskanzer K.E."/>
            <person name="Rollins M."/>
            <person name="Thuy-Boun P.S."/>
        </authorList>
    </citation>
    <scope>NUCLEOTIDE SEQUENCE [LARGE SCALE GENOMIC DNA]</scope>
    <source>
        <strain evidence="1">F_SG_1</strain>
        <tissue evidence="1">Salivary glands</tissue>
    </source>
</reference>
<accession>A0AAQ4FCP7</accession>
<proteinExistence type="predicted"/>
<evidence type="ECO:0000313" key="2">
    <source>
        <dbReference type="Proteomes" id="UP001321473"/>
    </source>
</evidence>